<protein>
    <recommendedName>
        <fullName evidence="6">Spore cortex biosynthesis protein YabQ</fullName>
    </recommendedName>
</protein>
<feature type="transmembrane region" description="Helical" evidence="1">
    <location>
        <begin position="6"/>
        <end position="25"/>
    </location>
</feature>
<proteinExistence type="predicted"/>
<feature type="transmembrane region" description="Helical" evidence="1">
    <location>
        <begin position="37"/>
        <end position="59"/>
    </location>
</feature>
<dbReference type="Proteomes" id="UP000528555">
    <property type="component" value="Unassembled WGS sequence"/>
</dbReference>
<accession>A0A850HVB9</accession>
<dbReference type="Pfam" id="PF09578">
    <property type="entry name" value="Spore_YabQ"/>
    <property type="match status" value="1"/>
</dbReference>
<feature type="transmembrane region" description="Helical" evidence="1">
    <location>
        <begin position="71"/>
        <end position="88"/>
    </location>
</feature>
<name>A0A850HVB9_9FIRM</name>
<dbReference type="NCBIfam" id="TIGR02893">
    <property type="entry name" value="spore_yabQ"/>
    <property type="match status" value="1"/>
</dbReference>
<evidence type="ECO:0000313" key="4">
    <source>
        <dbReference type="Proteomes" id="UP000528555"/>
    </source>
</evidence>
<evidence type="ECO:0000313" key="5">
    <source>
        <dbReference type="Proteomes" id="UP000701680"/>
    </source>
</evidence>
<dbReference type="EMBL" id="JAAIUO010000008">
    <property type="protein sequence ID" value="NSK15320.1"/>
    <property type="molecule type" value="Genomic_DNA"/>
</dbReference>
<dbReference type="Proteomes" id="UP000701680">
    <property type="component" value="Unassembled WGS sequence"/>
</dbReference>
<dbReference type="OrthoDB" id="9801633at2"/>
<keyword evidence="1" id="KW-1133">Transmembrane helix</keyword>
<keyword evidence="1" id="KW-0812">Transmembrane</keyword>
<keyword evidence="1" id="KW-0472">Membrane</keyword>
<comment type="caution">
    <text evidence="3">The sequence shown here is derived from an EMBL/GenBank/DDBJ whole genome shotgun (WGS) entry which is preliminary data.</text>
</comment>
<organism evidence="3 4">
    <name type="scientific">Dorea phocaeensis</name>
    <dbReference type="NCBI Taxonomy" id="2040291"/>
    <lineage>
        <taxon>Bacteria</taxon>
        <taxon>Bacillati</taxon>
        <taxon>Bacillota</taxon>
        <taxon>Clostridia</taxon>
        <taxon>Lachnospirales</taxon>
        <taxon>Lachnospiraceae</taxon>
        <taxon>Dorea</taxon>
    </lineage>
</organism>
<reference evidence="4 5" key="1">
    <citation type="journal article" date="2020" name="Cell Host Microbe">
        <title>Functional and Genomic Variation between Human-Derived Isolates of Lachnospiraceae Reveals Inter- and Intra-Species Diversity.</title>
        <authorList>
            <person name="Sorbara M.T."/>
            <person name="Littmann E.R."/>
            <person name="Fontana E."/>
            <person name="Moody T.U."/>
            <person name="Kohout C.E."/>
            <person name="Gjonbalaj M."/>
            <person name="Eaton V."/>
            <person name="Seok R."/>
            <person name="Leiner I.M."/>
            <person name="Pamer E.G."/>
        </authorList>
    </citation>
    <scope>NUCLEOTIDE SEQUENCE [LARGE SCALE GENOMIC DNA]</scope>
    <source>
        <strain evidence="3 4">MSK.17.11</strain>
        <strain evidence="2 5">MSK.17.38</strain>
    </source>
</reference>
<gene>
    <name evidence="3" type="ORF">G5A66_10685</name>
    <name evidence="2" type="ORF">G5A75_10710</name>
</gene>
<keyword evidence="4" id="KW-1185">Reference proteome</keyword>
<dbReference type="EMBL" id="JAAITX010000008">
    <property type="protein sequence ID" value="NVH59093.1"/>
    <property type="molecule type" value="Genomic_DNA"/>
</dbReference>
<sequence length="117" mass="13689">MTGIREEFMVFLAAVLSGGIIRLVYRCISCFRQIVRHNLTVIGIEDLIFWMGTAVYVFVQIYHTSDGSVRWHFILGVVVGALFMTGFLKQEEKLYKKIYTYRERICSKRLDSGRKKR</sequence>
<dbReference type="InterPro" id="IPR019074">
    <property type="entry name" value="YabQ"/>
</dbReference>
<dbReference type="RefSeq" id="WP_101696042.1">
    <property type="nucleotide sequence ID" value="NZ_JAAITX010000008.1"/>
</dbReference>
<evidence type="ECO:0008006" key="6">
    <source>
        <dbReference type="Google" id="ProtNLM"/>
    </source>
</evidence>
<dbReference type="AlphaFoldDB" id="A0A850HVB9"/>
<evidence type="ECO:0000256" key="1">
    <source>
        <dbReference type="SAM" id="Phobius"/>
    </source>
</evidence>
<evidence type="ECO:0000313" key="3">
    <source>
        <dbReference type="EMBL" id="NVH59093.1"/>
    </source>
</evidence>
<evidence type="ECO:0000313" key="2">
    <source>
        <dbReference type="EMBL" id="NSK15320.1"/>
    </source>
</evidence>
<reference evidence="3" key="2">
    <citation type="submission" date="2020-02" db="EMBL/GenBank/DDBJ databases">
        <authorList>
            <person name="Littmann E."/>
            <person name="Sorbara M."/>
        </authorList>
    </citation>
    <scope>NUCLEOTIDE SEQUENCE</scope>
    <source>
        <strain evidence="3">MSK.17.11</strain>
        <strain evidence="2">MSK.17.38</strain>
    </source>
</reference>